<protein>
    <recommendedName>
        <fullName evidence="2">PEHE domain-containing protein</fullName>
    </recommendedName>
</protein>
<dbReference type="PANTHER" id="PTHR22443:SF18">
    <property type="entry name" value="NON-SPECIFIC LETHAL 1, ISOFORM M"/>
    <property type="match status" value="1"/>
</dbReference>
<feature type="compositionally biased region" description="Polar residues" evidence="1">
    <location>
        <begin position="846"/>
        <end position="865"/>
    </location>
</feature>
<dbReference type="GO" id="GO:0035035">
    <property type="term" value="F:histone acetyltransferase binding"/>
    <property type="evidence" value="ECO:0007669"/>
    <property type="project" value="TreeGrafter"/>
</dbReference>
<feature type="domain" description="PEHE" evidence="2">
    <location>
        <begin position="733"/>
        <end position="913"/>
    </location>
</feature>
<feature type="compositionally biased region" description="Polar residues" evidence="1">
    <location>
        <begin position="145"/>
        <end position="166"/>
    </location>
</feature>
<feature type="region of interest" description="Disordered" evidence="1">
    <location>
        <begin position="71"/>
        <end position="178"/>
    </location>
</feature>
<dbReference type="AlphaFoldDB" id="T1JUI9"/>
<accession>T1JUI9</accession>
<evidence type="ECO:0000259" key="2">
    <source>
        <dbReference type="SMART" id="SM01300"/>
    </source>
</evidence>
<feature type="region of interest" description="Disordered" evidence="1">
    <location>
        <begin position="998"/>
        <end position="1017"/>
    </location>
</feature>
<feature type="compositionally biased region" description="Basic and acidic residues" evidence="1">
    <location>
        <begin position="836"/>
        <end position="845"/>
    </location>
</feature>
<organism evidence="3 4">
    <name type="scientific">Tetranychus urticae</name>
    <name type="common">Two-spotted spider mite</name>
    <dbReference type="NCBI Taxonomy" id="32264"/>
    <lineage>
        <taxon>Eukaryota</taxon>
        <taxon>Metazoa</taxon>
        <taxon>Ecdysozoa</taxon>
        <taxon>Arthropoda</taxon>
        <taxon>Chelicerata</taxon>
        <taxon>Arachnida</taxon>
        <taxon>Acari</taxon>
        <taxon>Acariformes</taxon>
        <taxon>Trombidiformes</taxon>
        <taxon>Prostigmata</taxon>
        <taxon>Eleutherengona</taxon>
        <taxon>Raphignathae</taxon>
        <taxon>Tetranychoidea</taxon>
        <taxon>Tetranychidae</taxon>
        <taxon>Tetranychus</taxon>
    </lineage>
</organism>
<evidence type="ECO:0000256" key="1">
    <source>
        <dbReference type="SAM" id="MobiDB-lite"/>
    </source>
</evidence>
<dbReference type="Gene3D" id="6.10.250.3170">
    <property type="match status" value="1"/>
</dbReference>
<feature type="compositionally biased region" description="Polar residues" evidence="1">
    <location>
        <begin position="455"/>
        <end position="468"/>
    </location>
</feature>
<keyword evidence="4" id="KW-1185">Reference proteome</keyword>
<proteinExistence type="predicted"/>
<dbReference type="EnsemblMetazoa" id="tetur02g01110.1">
    <property type="protein sequence ID" value="tetur02g01110.1"/>
    <property type="gene ID" value="tetur02g01110"/>
</dbReference>
<dbReference type="InterPro" id="IPR029332">
    <property type="entry name" value="PEHE_dom"/>
</dbReference>
<evidence type="ECO:0000313" key="4">
    <source>
        <dbReference type="Proteomes" id="UP000015104"/>
    </source>
</evidence>
<reference evidence="3" key="2">
    <citation type="submission" date="2015-06" db="UniProtKB">
        <authorList>
            <consortium name="EnsemblMetazoa"/>
        </authorList>
    </citation>
    <scope>IDENTIFICATION</scope>
</reference>
<gene>
    <name evidence="3" type="primary">107371430</name>
</gene>
<reference evidence="4" key="1">
    <citation type="submission" date="2011-08" db="EMBL/GenBank/DDBJ databases">
        <authorList>
            <person name="Rombauts S."/>
        </authorList>
    </citation>
    <scope>NUCLEOTIDE SEQUENCE</scope>
    <source>
        <strain evidence="4">London</strain>
    </source>
</reference>
<dbReference type="eggNOG" id="ENOG502QYK7">
    <property type="taxonomic scope" value="Eukaryota"/>
</dbReference>
<feature type="region of interest" description="Disordered" evidence="1">
    <location>
        <begin position="817"/>
        <end position="865"/>
    </location>
</feature>
<feature type="region of interest" description="Disordered" evidence="1">
    <location>
        <begin position="455"/>
        <end position="483"/>
    </location>
</feature>
<feature type="compositionally biased region" description="Basic residues" evidence="1">
    <location>
        <begin position="649"/>
        <end position="665"/>
    </location>
</feature>
<dbReference type="SMART" id="SM01300">
    <property type="entry name" value="PEHE"/>
    <property type="match status" value="1"/>
</dbReference>
<dbReference type="HOGENOM" id="CLU_472019_0_0_1"/>
<dbReference type="Proteomes" id="UP000015104">
    <property type="component" value="Unassembled WGS sequence"/>
</dbReference>
<feature type="compositionally biased region" description="Low complexity" evidence="1">
    <location>
        <begin position="681"/>
        <end position="694"/>
    </location>
</feature>
<dbReference type="GO" id="GO:0044545">
    <property type="term" value="C:NSL complex"/>
    <property type="evidence" value="ECO:0007669"/>
    <property type="project" value="TreeGrafter"/>
</dbReference>
<dbReference type="OrthoDB" id="6022640at2759"/>
<dbReference type="STRING" id="32264.T1JUI9"/>
<feature type="region of interest" description="Disordered" evidence="1">
    <location>
        <begin position="745"/>
        <end position="782"/>
    </location>
</feature>
<feature type="compositionally biased region" description="Polar residues" evidence="1">
    <location>
        <begin position="71"/>
        <end position="94"/>
    </location>
</feature>
<evidence type="ECO:0000313" key="3">
    <source>
        <dbReference type="EnsemblMetazoa" id="tetur02g01110.1"/>
    </source>
</evidence>
<dbReference type="PANTHER" id="PTHR22443">
    <property type="entry name" value="NON-SPECIFIC LETHAL 1, ISOFORM M"/>
    <property type="match status" value="1"/>
</dbReference>
<feature type="compositionally biased region" description="Polar residues" evidence="1">
    <location>
        <begin position="1072"/>
        <end position="1083"/>
    </location>
</feature>
<feature type="compositionally biased region" description="Low complexity" evidence="1">
    <location>
        <begin position="414"/>
        <end position="441"/>
    </location>
</feature>
<feature type="compositionally biased region" description="Polar residues" evidence="1">
    <location>
        <begin position="119"/>
        <end position="136"/>
    </location>
</feature>
<sequence>MDNIQINGFKSASEDGQLNYRNLPEKRTESLIKRIKRLQWKQLEKHATEQLEAFYTRQKNIILKNCQNVTKQEPNSQIDKPFSSKFSNCPSSQSCHKESQETQTQSQPSTPPKPSSQSNLRIEQASQFSSAQLSPPTDSPLPLVFSSTSSPIQASSKNAEKTNLTPSEEIKTNSGPPPVILVDKQQQTSGLNSSDIMEGGYTISFEPTMIPESYTSNKLTFTDEVTLQSMPAHLTLKSIPDRSFADLQSFENQLVTCNKFAPSLLDSPEDELLRSAVGILTSNLKHFEYSYDSDATESSSGGESCDEFENVFIDNFPRPDSSSNFYEPIQRKANWRWLNERSAIASRWTWLQAQVADLEFKIRQQNEMYRQLRASKGSIAFYCKESSPNASSIPNCSSEALGTNNSLGNVSNGTLNTSANAPTTSTAKTSPSTQSSQQPLNSTFPCTMTPLVTTFSSPSQKASQSIKDPTTPTTTEDNNSEKEVHHCARTLPLKQMRKRKLVRSCNAITMASRKIARYSTVQCTCSNYPKFVSPCVLCNGRFSHLQMIDTDCMPNYERYALLDPSYHPVLSLPNDVALGLYFSKLLKKETVQKPLISSTTAKFTNKNRSNHTSEFSFKFGPDNKKINRRKSQAVISSTKLKKKYDGTTKKKYAKGNSNLRKRSLRGKNDQANGSGDDARTESPSPSPLSSENSNVPIHRRRRSEQYAYDINNIVIPYSIASTTRVEKLQYKEIITPKWRYVEVNNNANSSTNNDNNANNDNNNNSNSNNNNNNSSNSSSHNNLFHFDEAEETDEDTSDETFAIRHLKCEIDERKQFSSYLKNPGGSGPGRGRGARTRLDSARSDGGKNTLNNNSGKNILNSKSNPINSKITSVPISNHNINDSVQNVDISSQDSLVTAPINLNMCTNDDSLPSSSTATTTTVTSVVPTTTISLVIPTTTLTTLTNSMITTAPVNVPTLAPTTETVPVPTSVTEPLSAPIAVSTPTPVSLSMLALAHETETASTESSESTTTETAAATVTTKATSITTTTSTSLPSLKLASKTVSMTAPPTPNSNTIMELVTDHETMHGPPGKTQNRNRTSSSSKCEDFVDEDAFIEVHPYDKRNFPISDQEYEEMLRISMESIREDETLIKSEVDDDVSISSSSSSLF</sequence>
<name>T1JUI9_TETUR</name>
<feature type="region of interest" description="Disordered" evidence="1">
    <location>
        <begin position="1063"/>
        <end position="1085"/>
    </location>
</feature>
<feature type="region of interest" description="Disordered" evidence="1">
    <location>
        <begin position="407"/>
        <end position="441"/>
    </location>
</feature>
<dbReference type="EMBL" id="CAEY01000779">
    <property type="status" value="NOT_ANNOTATED_CDS"/>
    <property type="molecule type" value="Genomic_DNA"/>
</dbReference>
<dbReference type="InterPro" id="IPR026180">
    <property type="entry name" value="NSL1"/>
</dbReference>
<feature type="region of interest" description="Disordered" evidence="1">
    <location>
        <begin position="612"/>
        <end position="700"/>
    </location>
</feature>